<dbReference type="InterPro" id="IPR013216">
    <property type="entry name" value="Methyltransf_11"/>
</dbReference>
<dbReference type="CDD" id="cd02440">
    <property type="entry name" value="AdoMet_MTases"/>
    <property type="match status" value="1"/>
</dbReference>
<protein>
    <recommendedName>
        <fullName evidence="1">Methyltransferase type 11 domain-containing protein</fullName>
    </recommendedName>
</protein>
<comment type="caution">
    <text evidence="2">The sequence shown here is derived from an EMBL/GenBank/DDBJ whole genome shotgun (WGS) entry which is preliminary data.</text>
</comment>
<dbReference type="Pfam" id="PF08241">
    <property type="entry name" value="Methyltransf_11"/>
    <property type="match status" value="1"/>
</dbReference>
<organism evidence="2">
    <name type="scientific">marine sediment metagenome</name>
    <dbReference type="NCBI Taxonomy" id="412755"/>
    <lineage>
        <taxon>unclassified sequences</taxon>
        <taxon>metagenomes</taxon>
        <taxon>ecological metagenomes</taxon>
    </lineage>
</organism>
<dbReference type="Gene3D" id="3.40.50.150">
    <property type="entry name" value="Vaccinia Virus protein VP39"/>
    <property type="match status" value="1"/>
</dbReference>
<evidence type="ECO:0000313" key="2">
    <source>
        <dbReference type="EMBL" id="KKN02881.1"/>
    </source>
</evidence>
<gene>
    <name evidence="2" type="ORF">LCGC14_1113220</name>
</gene>
<proteinExistence type="predicted"/>
<dbReference type="AlphaFoldDB" id="A0A0F9PP92"/>
<name>A0A0F9PP92_9ZZZZ</name>
<dbReference type="SUPFAM" id="SSF53335">
    <property type="entry name" value="S-adenosyl-L-methionine-dependent methyltransferases"/>
    <property type="match status" value="1"/>
</dbReference>
<dbReference type="InterPro" id="IPR029063">
    <property type="entry name" value="SAM-dependent_MTases_sf"/>
</dbReference>
<dbReference type="EMBL" id="LAZR01005096">
    <property type="protein sequence ID" value="KKN02881.1"/>
    <property type="molecule type" value="Genomic_DNA"/>
</dbReference>
<accession>A0A0F9PP92</accession>
<feature type="domain" description="Methyltransferase type 11" evidence="1">
    <location>
        <begin position="74"/>
        <end position="168"/>
    </location>
</feature>
<dbReference type="GO" id="GO:0008757">
    <property type="term" value="F:S-adenosylmethionine-dependent methyltransferase activity"/>
    <property type="evidence" value="ECO:0007669"/>
    <property type="project" value="InterPro"/>
</dbReference>
<sequence length="268" mass="31007">MTSYRDYKFFDKCTQNLSQDVYPQPPDPGHTDWALNSLKWIDSTIYAAKPPIRDEETNKIIKTFKKPEISGRVLDVGCGWGFLSVPFETMGLNWTGVTIGEDVIGARGNLQEYGLPPEKVIETDMTFLPWDEPLFDLIYARHVLEHSPFPIITLMEWHRVTKEGGYLCLVAPAPHYWKYKGKNHYSIVPKPLLKWWLERAGWLIVHEFDFMNRDPLFLKHLEVYQSAVGHIRGGEDHQLAVGQGVLESYPEGPVEFRFICRRAKEVLE</sequence>
<evidence type="ECO:0000259" key="1">
    <source>
        <dbReference type="Pfam" id="PF08241"/>
    </source>
</evidence>
<reference evidence="2" key="1">
    <citation type="journal article" date="2015" name="Nature">
        <title>Complex archaea that bridge the gap between prokaryotes and eukaryotes.</title>
        <authorList>
            <person name="Spang A."/>
            <person name="Saw J.H."/>
            <person name="Jorgensen S.L."/>
            <person name="Zaremba-Niedzwiedzka K."/>
            <person name="Martijn J."/>
            <person name="Lind A.E."/>
            <person name="van Eijk R."/>
            <person name="Schleper C."/>
            <person name="Guy L."/>
            <person name="Ettema T.J."/>
        </authorList>
    </citation>
    <scope>NUCLEOTIDE SEQUENCE</scope>
</reference>